<dbReference type="GO" id="GO:0005737">
    <property type="term" value="C:cytoplasm"/>
    <property type="evidence" value="ECO:0007669"/>
    <property type="project" value="TreeGrafter"/>
</dbReference>
<dbReference type="InterPro" id="IPR003591">
    <property type="entry name" value="Leu-rich_rpt_typical-subtyp"/>
</dbReference>
<dbReference type="InterPro" id="IPR046673">
    <property type="entry name" value="ToxA_N"/>
</dbReference>
<evidence type="ECO:0000259" key="4">
    <source>
        <dbReference type="Pfam" id="PF20178"/>
    </source>
</evidence>
<dbReference type="SMART" id="SM00369">
    <property type="entry name" value="LRR_TYP"/>
    <property type="match status" value="10"/>
</dbReference>
<reference evidence="6 8" key="2">
    <citation type="submission" date="2019-06" db="EMBL/GenBank/DDBJ databases">
        <title>Pseudomonas bimorpha sp. nov. isolated from bovine raw milk and skim milk concentrate.</title>
        <authorList>
            <person name="Hofmann K."/>
            <person name="Huptas C."/>
            <person name="Doll E."/>
            <person name="Scherer S."/>
            <person name="Wenning M."/>
        </authorList>
    </citation>
    <scope>NUCLEOTIDE SEQUENCE [LARGE SCALE GENOMIC DNA]</scope>
    <source>
        <strain evidence="6 8">DSM 17515</strain>
    </source>
</reference>
<dbReference type="InterPro" id="IPR050216">
    <property type="entry name" value="LRR_domain-containing"/>
</dbReference>
<gene>
    <name evidence="6" type="ORF">FIV39_18645</name>
    <name evidence="5" type="ORF">SAMN04490186_0644</name>
</gene>
<evidence type="ECO:0000256" key="2">
    <source>
        <dbReference type="ARBA" id="ARBA00022737"/>
    </source>
</evidence>
<evidence type="ECO:0000256" key="3">
    <source>
        <dbReference type="SAM" id="MobiDB-lite"/>
    </source>
</evidence>
<dbReference type="EMBL" id="VFES01000011">
    <property type="protein sequence ID" value="TWR64749.1"/>
    <property type="molecule type" value="Genomic_DNA"/>
</dbReference>
<dbReference type="InterPro" id="IPR001611">
    <property type="entry name" value="Leu-rich_rpt"/>
</dbReference>
<dbReference type="Gene3D" id="3.80.10.10">
    <property type="entry name" value="Ribonuclease Inhibitor"/>
    <property type="match status" value="3"/>
</dbReference>
<dbReference type="Proteomes" id="UP000198740">
    <property type="component" value="Unassembled WGS sequence"/>
</dbReference>
<name>A0A1H1B5P6_9PSED</name>
<evidence type="ECO:0000313" key="7">
    <source>
        <dbReference type="Proteomes" id="UP000198740"/>
    </source>
</evidence>
<dbReference type="Proteomes" id="UP000317267">
    <property type="component" value="Unassembled WGS sequence"/>
</dbReference>
<dbReference type="Pfam" id="PF13855">
    <property type="entry name" value="LRR_8"/>
    <property type="match status" value="1"/>
</dbReference>
<keyword evidence="1" id="KW-0433">Leucine-rich repeat</keyword>
<dbReference type="SMART" id="SM00365">
    <property type="entry name" value="LRR_SD22"/>
    <property type="match status" value="4"/>
</dbReference>
<dbReference type="PANTHER" id="PTHR48051">
    <property type="match status" value="1"/>
</dbReference>
<sequence>MATQPETTVLPYQILKNALPQWLGNAAADKRTALANHAPVFADWYKNTSEAQHNQLKYLNSQAWTAQNQVDSAMAELKSPEEFGAERLQQALAERYGVDANVRTTYLQLYIPLTVAGFTVKPGAARTWSVSLLDAALHNFEPSEAQAGAYEASSGFTTQPTAAGHFAPLPAIQAKISIPQFATLCRQLDIGGQYQRYLNEYLGRDNPVARASLRYKVIDSQLTALKLALYMARIKNDLPQTGYDAVYNLITDVSANGCQPMQCHELVVMSTRLTGIVVFCENLATSRVVLPVIVYIPDDPQHPVKQYASSQAFVSALVEKLRDPEYQRFFIRFVDHQDLGAFFAGLNQRLTRVTWHPHTPGDPLPSWRETAVEKPNLQFRPLKISGELFDHLHQMKLSKLINDARSRAVSTASVDQKARWERWAVIQKIGSTLLQIVALIAMPFIPPLGALMLGYTAYQMLDDAFEGIIDWTEGLPRQALGHAMSFLEQLVQLGMFAVGAPIAEGLLRAALPAELLQFIDRLKPVTRPSGKARLWQPDTAAYRHDLTLPADAKPNKLGLHRHRGQSVLRLGDDPYVLHTDSASGRHALRHPNRTDAYRPQVLTNGQGAWVTELERPLSWDSTTLMRRLGYTTDGISDARLQQARRISDTHDNALRKMHVTQQTPPPLLADTLKRIKIDQHLQDFILQMGSDDPALYQQADPQLQLQLLTNYGLWPETKTLRFLDAKGNTAWELKRPDDAGVVQIHEAQLKNGNLLSALIESLDEPERKTLLKEPFGTPPESSQTRANVLRKRLARIAEDKRFSLFDAHYRGLERARDARVQKLIDAAPNPGLPTSVAEEILADASGEELRAIDQARVPARLVELAEWAQHEVRTTRAYEGLYLDTVESPDTHQLALNSLENLPGWLGNVRLEVRQYRIDGALLDAIGAEDAAIKRTIIATAQGDYVPQDHSSTLFGRTDFYTAILQAIPDASRDSLNIHIGQGPRLQQAIAEHAMDRRALRRLLDANPSFKPTYDPSAMRLRGGMEGYRAADDPQPGPSGEPSLQQRAHDLLPSLSAEQIRDLVQTLERRPGGAQATLVSLKNEYMKMDMDLAVWEANPPRFHPETEAPLSRQAYEYAARNRAHWAREIRRAWRQETEVDNHFDPPTSNGQMLRLLTPISGELPRLSARFEHISLLELTGDYLPLNVNAFVQQFPRLRQLIIRKVALQEFPGAVASMPHFNELILSDCNLALTTEDQMTLSRMTRLITLDLYNNPLQQAPNVEHMQNLQYLDLSNTGIRELPRGLLSRTHLDLVLLPNNQIRELPDELFNLPASASDTFDLSGNPISPLSLARVKTYFQNTGKYWDIDADPADAEQVRRLYPSLNTDEVNRFIFALPGDLQAGKVALNRLETDYQGMRATLLAWANDVNVSAAERVARDLLREDMEAGWRQELPLAEHENGTPASYELTLSRPISGALPTLPTPFKHVSSLTLRGGGGPLQPAAFLQAFPALKRLAIERFTLTEFPLDIAKLQQLNRLRLNHNALRLSPSSANTLAGMSRLEHLDLSENPLGFAPDTSRLAQLSHLSLRNTGLTEIPSDLLSTTAPERQVDLSHNAIQEIPDAAFALPARRIAGVDLRANPLSRQALRQIKNHYPSVQQHWMASPPPAELQRLKALYPNLADAEIGRVYFQLPGDLDAAASEIIQLGIEYEQLRADLQEWALNIPLRDPLLDVVLDAGTRAEEQLRRMQFKTLLEHCWRREIEVDESGTPPYHTYKLVFHAQLLGDMPRLRARFDHVTLIELIGEGSNLNADGLLRRFPNLRHLIIERYTLADIPEPIFSMNALRELGLPENRIRLTPRSAGQLAQMSNLVYLDLSDNPLGITPDVRNLARMQTLYLHNCGLTEVPAGVFGMTQLQVLDLSDNSIEHLHTDLLEMPRPLFDDSDLSGNPLSAQSLELLRRYFRQTGNELGVEAAMEDAQGNPLTPPGTPPPMEE</sequence>
<comment type="caution">
    <text evidence="6">The sequence shown here is derived from an EMBL/GenBank/DDBJ whole genome shotgun (WGS) entry which is preliminary data.</text>
</comment>
<feature type="compositionally biased region" description="Pro residues" evidence="3">
    <location>
        <begin position="1963"/>
        <end position="1974"/>
    </location>
</feature>
<feature type="domain" description="Dermonecrotic toxin N-terminal" evidence="4">
    <location>
        <begin position="74"/>
        <end position="336"/>
    </location>
</feature>
<dbReference type="SUPFAM" id="SSF52058">
    <property type="entry name" value="L domain-like"/>
    <property type="match status" value="2"/>
</dbReference>
<dbReference type="EMBL" id="FNKM01000002">
    <property type="protein sequence ID" value="SDQ47275.1"/>
    <property type="molecule type" value="Genomic_DNA"/>
</dbReference>
<protein>
    <submittedName>
        <fullName evidence="5">Leucine rich repeat-containing protein</fullName>
    </submittedName>
</protein>
<dbReference type="InterPro" id="IPR032675">
    <property type="entry name" value="LRR_dom_sf"/>
</dbReference>
<evidence type="ECO:0000256" key="1">
    <source>
        <dbReference type="ARBA" id="ARBA00022614"/>
    </source>
</evidence>
<proteinExistence type="predicted"/>
<keyword evidence="2" id="KW-0677">Repeat</keyword>
<dbReference type="OrthoDB" id="1467561at2"/>
<feature type="region of interest" description="Disordered" evidence="3">
    <location>
        <begin position="1954"/>
        <end position="1974"/>
    </location>
</feature>
<evidence type="ECO:0000313" key="5">
    <source>
        <dbReference type="EMBL" id="SDQ47275.1"/>
    </source>
</evidence>
<evidence type="ECO:0000313" key="6">
    <source>
        <dbReference type="EMBL" id="TWR64749.1"/>
    </source>
</evidence>
<reference evidence="5 7" key="1">
    <citation type="submission" date="2016-10" db="EMBL/GenBank/DDBJ databases">
        <authorList>
            <person name="Varghese N."/>
            <person name="Submissions S."/>
        </authorList>
    </citation>
    <scope>NUCLEOTIDE SEQUENCE [LARGE SCALE GENOMIC DNA]</scope>
    <source>
        <strain evidence="5 7">BS2976</strain>
    </source>
</reference>
<evidence type="ECO:0000313" key="8">
    <source>
        <dbReference type="Proteomes" id="UP000317267"/>
    </source>
</evidence>
<keyword evidence="7" id="KW-1185">Reference proteome</keyword>
<accession>A0A1H1B5P6</accession>
<dbReference type="RefSeq" id="WP_090400455.1">
    <property type="nucleotide sequence ID" value="NZ_FNKM01000002.1"/>
</dbReference>
<dbReference type="PROSITE" id="PS51450">
    <property type="entry name" value="LRR"/>
    <property type="match status" value="2"/>
</dbReference>
<dbReference type="Pfam" id="PF20178">
    <property type="entry name" value="ToxA_N"/>
    <property type="match status" value="1"/>
</dbReference>
<organism evidence="6 8">
    <name type="scientific">Pseudomonas grimontii</name>
    <dbReference type="NCBI Taxonomy" id="129847"/>
    <lineage>
        <taxon>Bacteria</taxon>
        <taxon>Pseudomonadati</taxon>
        <taxon>Pseudomonadota</taxon>
        <taxon>Gammaproteobacteria</taxon>
        <taxon>Pseudomonadales</taxon>
        <taxon>Pseudomonadaceae</taxon>
        <taxon>Pseudomonas</taxon>
    </lineage>
</organism>
<dbReference type="PANTHER" id="PTHR48051:SF1">
    <property type="entry name" value="RAS SUPPRESSOR PROTEIN 1"/>
    <property type="match status" value="1"/>
</dbReference>